<dbReference type="InterPro" id="IPR039328">
    <property type="entry name" value="WDR89"/>
</dbReference>
<feature type="region of interest" description="Disordered" evidence="4">
    <location>
        <begin position="25"/>
        <end position="59"/>
    </location>
</feature>
<keyword evidence="1 3" id="KW-0853">WD repeat</keyword>
<keyword evidence="6" id="KW-1185">Reference proteome</keyword>
<dbReference type="EMBL" id="CAUJNA010003342">
    <property type="protein sequence ID" value="CAJ1399604.1"/>
    <property type="molecule type" value="Genomic_DNA"/>
</dbReference>
<dbReference type="AlphaFoldDB" id="A0AA36NB94"/>
<dbReference type="SUPFAM" id="SSF50978">
    <property type="entry name" value="WD40 repeat-like"/>
    <property type="match status" value="1"/>
</dbReference>
<accession>A0AA36NB94</accession>
<evidence type="ECO:0000313" key="6">
    <source>
        <dbReference type="Proteomes" id="UP001178507"/>
    </source>
</evidence>
<evidence type="ECO:0000256" key="1">
    <source>
        <dbReference type="ARBA" id="ARBA00022574"/>
    </source>
</evidence>
<dbReference type="SMART" id="SM00320">
    <property type="entry name" value="WD40"/>
    <property type="match status" value="4"/>
</dbReference>
<dbReference type="PANTHER" id="PTHR22889:SF0">
    <property type="entry name" value="WD REPEAT-CONTAINING PROTEIN 89"/>
    <property type="match status" value="1"/>
</dbReference>
<dbReference type="Gene3D" id="2.130.10.10">
    <property type="entry name" value="YVTN repeat-like/Quinoprotein amine dehydrogenase"/>
    <property type="match status" value="1"/>
</dbReference>
<protein>
    <submittedName>
        <fullName evidence="5">Uncharacterized protein</fullName>
    </submittedName>
</protein>
<dbReference type="PANTHER" id="PTHR22889">
    <property type="entry name" value="WD REPEAT-CONTAINING PROTEIN 89"/>
    <property type="match status" value="1"/>
</dbReference>
<dbReference type="PROSITE" id="PS50082">
    <property type="entry name" value="WD_REPEATS_2"/>
    <property type="match status" value="1"/>
</dbReference>
<evidence type="ECO:0000313" key="5">
    <source>
        <dbReference type="EMBL" id="CAJ1399604.1"/>
    </source>
</evidence>
<comment type="caution">
    <text evidence="5">The sequence shown here is derived from an EMBL/GenBank/DDBJ whole genome shotgun (WGS) entry which is preliminary data.</text>
</comment>
<name>A0AA36NB94_9DINO</name>
<organism evidence="5 6">
    <name type="scientific">Effrenium voratum</name>
    <dbReference type="NCBI Taxonomy" id="2562239"/>
    <lineage>
        <taxon>Eukaryota</taxon>
        <taxon>Sar</taxon>
        <taxon>Alveolata</taxon>
        <taxon>Dinophyceae</taxon>
        <taxon>Suessiales</taxon>
        <taxon>Symbiodiniaceae</taxon>
        <taxon>Effrenium</taxon>
    </lineage>
</organism>
<proteinExistence type="predicted"/>
<dbReference type="Pfam" id="PF00400">
    <property type="entry name" value="WD40"/>
    <property type="match status" value="2"/>
</dbReference>
<evidence type="ECO:0000256" key="4">
    <source>
        <dbReference type="SAM" id="MobiDB-lite"/>
    </source>
</evidence>
<evidence type="ECO:0000256" key="3">
    <source>
        <dbReference type="PROSITE-ProRule" id="PRU00221"/>
    </source>
</evidence>
<reference evidence="5" key="1">
    <citation type="submission" date="2023-08" db="EMBL/GenBank/DDBJ databases">
        <authorList>
            <person name="Chen Y."/>
            <person name="Shah S."/>
            <person name="Dougan E. K."/>
            <person name="Thang M."/>
            <person name="Chan C."/>
        </authorList>
    </citation>
    <scope>NUCLEOTIDE SEQUENCE</scope>
</reference>
<evidence type="ECO:0000256" key="2">
    <source>
        <dbReference type="ARBA" id="ARBA00022737"/>
    </source>
</evidence>
<dbReference type="InterPro" id="IPR036322">
    <property type="entry name" value="WD40_repeat_dom_sf"/>
</dbReference>
<keyword evidence="2" id="KW-0677">Repeat</keyword>
<sequence>MGLTVGQAPCPPEVRRAYEYLTSSAASAQRKAGESGQVLQDFKPSNEGEPDYSSLVGGARARKSSRALAERSQLERRRFDDEVTSVVKKARLAVSSVPAFSARSVTLRAAPFKGTARPSLGPSLEELKDFRDRFPMDERAWDFLLSAPGHTQEVVFKDFRPRRLDDADYSAAVWASAFPLFWRFCDRACAPQAAEHAAHANMFSLGAQRSCGGGAFAAALVAGRDRVAAALAEPRKGGWVEVLTPELRVVETLDVAAADLAICGDVLIAGCADGSVQLWDLRAKGKQRQLFSAWEPVQSVSVTDGVCALAAGVSTTLVDLSGQELGTYDVHSQPVSCVRFHPDRPSHLVTGGDDGLMCVLDTTRRPTEEESLHLAMNSEESVERLAFAAEGDVLCSVSSSNVLQLWSLKDPKAGVRCGRLEALRSDPRLKVGESDGHLIDVLSDQSRGYVLAGNTKGRLFLYHLNLEGAEFLEASEGGHSALVRASASVGSAFVTGGEDGRLCLWRRDDGAGSQSRAKRRK</sequence>
<dbReference type="Proteomes" id="UP001178507">
    <property type="component" value="Unassembled WGS sequence"/>
</dbReference>
<gene>
    <name evidence="5" type="ORF">EVOR1521_LOCUS23111</name>
</gene>
<feature type="repeat" description="WD" evidence="3">
    <location>
        <begin position="264"/>
        <end position="289"/>
    </location>
</feature>
<dbReference type="InterPro" id="IPR001680">
    <property type="entry name" value="WD40_rpt"/>
</dbReference>
<dbReference type="InterPro" id="IPR015943">
    <property type="entry name" value="WD40/YVTN_repeat-like_dom_sf"/>
</dbReference>